<dbReference type="PIRSF" id="PIRSF028188">
    <property type="entry name" value="Amdntrnsf_FN0238"/>
    <property type="match status" value="1"/>
</dbReference>
<organism evidence="1">
    <name type="scientific">marine metagenome</name>
    <dbReference type="NCBI Taxonomy" id="408172"/>
    <lineage>
        <taxon>unclassified sequences</taxon>
        <taxon>metagenomes</taxon>
        <taxon>ecological metagenomes</taxon>
    </lineage>
</organism>
<protein>
    <recommendedName>
        <fullName evidence="2">Amidinotransferase</fullName>
    </recommendedName>
</protein>
<reference evidence="1" key="1">
    <citation type="submission" date="2018-05" db="EMBL/GenBank/DDBJ databases">
        <authorList>
            <person name="Lanie J.A."/>
            <person name="Ng W.-L."/>
            <person name="Kazmierczak K.M."/>
            <person name="Andrzejewski T.M."/>
            <person name="Davidsen T.M."/>
            <person name="Wayne K.J."/>
            <person name="Tettelin H."/>
            <person name="Glass J.I."/>
            <person name="Rusch D."/>
            <person name="Podicherti R."/>
            <person name="Tsui H.-C.T."/>
            <person name="Winkler M.E."/>
        </authorList>
    </citation>
    <scope>NUCLEOTIDE SEQUENCE</scope>
</reference>
<name>A0A381V7U5_9ZZZZ</name>
<proteinExistence type="predicted"/>
<dbReference type="EMBL" id="UINC01008089">
    <property type="protein sequence ID" value="SVA36456.1"/>
    <property type="molecule type" value="Genomic_DNA"/>
</dbReference>
<sequence length="297" mass="33991">MNGQSTNHVLLIRPVEFYSNQQTIETNHYQSVGDDKPHSEILEDALIEFDNFENNLLENNIKVTTLKGQEGCPDNIFPNWAVTYDDQSMHLFSMLGENRRLEKSDEHIAFLNKQYRTTLDYSPYENQSRFLEGTSSLILDRVNRKAYMGISARSNEELAIKWAKEQNYELIVFETQSHSGNPIYHSDVLMYIGTELAVVCSEAIKVGANNVINELSHTHRILEISSQQLLDFCGNCIEIKDTNNNLNLIMSTSAFEGYDSSQLNVLNEHFTKIIYSDLKTIEKYGGGSARCMIMELY</sequence>
<evidence type="ECO:0008006" key="2">
    <source>
        <dbReference type="Google" id="ProtNLM"/>
    </source>
</evidence>
<dbReference type="PANTHER" id="PTHR43224">
    <property type="entry name" value="AMIDINOTRANSFERASE"/>
    <property type="match status" value="1"/>
</dbReference>
<dbReference type="InterPro" id="IPR014541">
    <property type="entry name" value="Amdntrnsf_FN0238"/>
</dbReference>
<accession>A0A381V7U5</accession>
<dbReference type="PANTHER" id="PTHR43224:SF1">
    <property type="entry name" value="AMIDINOTRANSFERASE"/>
    <property type="match status" value="1"/>
</dbReference>
<evidence type="ECO:0000313" key="1">
    <source>
        <dbReference type="EMBL" id="SVA36456.1"/>
    </source>
</evidence>
<dbReference type="SUPFAM" id="SSF55909">
    <property type="entry name" value="Pentein"/>
    <property type="match status" value="1"/>
</dbReference>
<dbReference type="Gene3D" id="3.75.10.10">
    <property type="entry name" value="L-arginine/glycine Amidinotransferase, Chain A"/>
    <property type="match status" value="1"/>
</dbReference>
<gene>
    <name evidence="1" type="ORF">METZ01_LOCUS89310</name>
</gene>
<dbReference type="AlphaFoldDB" id="A0A381V7U5"/>
<dbReference type="Pfam" id="PF19420">
    <property type="entry name" value="DDAH_eukar"/>
    <property type="match status" value="1"/>
</dbReference>